<dbReference type="STRING" id="1236989.JCM15548_14747"/>
<dbReference type="GO" id="GO:0030313">
    <property type="term" value="C:cell envelope"/>
    <property type="evidence" value="ECO:0007669"/>
    <property type="project" value="UniProtKB-SubCell"/>
</dbReference>
<evidence type="ECO:0000256" key="4">
    <source>
        <dbReference type="ARBA" id="ARBA00023284"/>
    </source>
</evidence>
<dbReference type="InterPro" id="IPR012336">
    <property type="entry name" value="Thioredoxin-like_fold"/>
</dbReference>
<evidence type="ECO:0000313" key="7">
    <source>
        <dbReference type="EMBL" id="GAO27881.1"/>
    </source>
</evidence>
<reference evidence="7 8" key="1">
    <citation type="journal article" date="2015" name="Microbes Environ.">
        <title>Distribution and evolution of nitrogen fixation genes in the phylum bacteroidetes.</title>
        <authorList>
            <person name="Inoue J."/>
            <person name="Oshima K."/>
            <person name="Suda W."/>
            <person name="Sakamoto M."/>
            <person name="Iino T."/>
            <person name="Noda S."/>
            <person name="Hongoh Y."/>
            <person name="Hattori M."/>
            <person name="Ohkuma M."/>
        </authorList>
    </citation>
    <scope>NUCLEOTIDE SEQUENCE [LARGE SCALE GENOMIC DNA]</scope>
    <source>
        <strain evidence="7">JCM 15548</strain>
    </source>
</reference>
<name>A0A0E9LRX6_9BACT</name>
<feature type="domain" description="Thioredoxin" evidence="6">
    <location>
        <begin position="159"/>
        <end position="296"/>
    </location>
</feature>
<keyword evidence="5" id="KW-0812">Transmembrane</keyword>
<organism evidence="7 8">
    <name type="scientific">Geofilum rubicundum JCM 15548</name>
    <dbReference type="NCBI Taxonomy" id="1236989"/>
    <lineage>
        <taxon>Bacteria</taxon>
        <taxon>Pseudomonadati</taxon>
        <taxon>Bacteroidota</taxon>
        <taxon>Bacteroidia</taxon>
        <taxon>Marinilabiliales</taxon>
        <taxon>Marinilabiliaceae</taxon>
        <taxon>Geofilum</taxon>
    </lineage>
</organism>
<comment type="caution">
    <text evidence="7">The sequence shown here is derived from an EMBL/GenBank/DDBJ whole genome shotgun (WGS) entry which is preliminary data.</text>
</comment>
<dbReference type="CDD" id="cd02966">
    <property type="entry name" value="TlpA_like_family"/>
    <property type="match status" value="1"/>
</dbReference>
<keyword evidence="5" id="KW-1133">Transmembrane helix</keyword>
<dbReference type="InterPro" id="IPR050553">
    <property type="entry name" value="Thioredoxin_ResA/DsbE_sf"/>
</dbReference>
<evidence type="ECO:0000259" key="6">
    <source>
        <dbReference type="PROSITE" id="PS51352"/>
    </source>
</evidence>
<dbReference type="GO" id="GO:0017004">
    <property type="term" value="P:cytochrome complex assembly"/>
    <property type="evidence" value="ECO:0007669"/>
    <property type="project" value="UniProtKB-KW"/>
</dbReference>
<dbReference type="Proteomes" id="UP000032900">
    <property type="component" value="Unassembled WGS sequence"/>
</dbReference>
<dbReference type="InterPro" id="IPR013766">
    <property type="entry name" value="Thioredoxin_domain"/>
</dbReference>
<dbReference type="PANTHER" id="PTHR42852:SF6">
    <property type="entry name" value="THIOL:DISULFIDE INTERCHANGE PROTEIN DSBE"/>
    <property type="match status" value="1"/>
</dbReference>
<comment type="subcellular location">
    <subcellularLocation>
        <location evidence="1">Cell envelope</location>
    </subcellularLocation>
</comment>
<dbReference type="RefSeq" id="WP_062129014.1">
    <property type="nucleotide sequence ID" value="NZ_BAZW01000128.1"/>
</dbReference>
<proteinExistence type="predicted"/>
<gene>
    <name evidence="7" type="ORF">JCM15548_14747</name>
</gene>
<dbReference type="Gene3D" id="3.40.30.10">
    <property type="entry name" value="Glutaredoxin"/>
    <property type="match status" value="1"/>
</dbReference>
<feature type="transmembrane region" description="Helical" evidence="5">
    <location>
        <begin position="86"/>
        <end position="104"/>
    </location>
</feature>
<protein>
    <submittedName>
        <fullName evidence="7">Thioredoxin</fullName>
    </submittedName>
</protein>
<dbReference type="PANTHER" id="PTHR42852">
    <property type="entry name" value="THIOL:DISULFIDE INTERCHANGE PROTEIN DSBE"/>
    <property type="match status" value="1"/>
</dbReference>
<feature type="transmembrane region" description="Helical" evidence="5">
    <location>
        <begin position="64"/>
        <end position="80"/>
    </location>
</feature>
<dbReference type="InterPro" id="IPR036249">
    <property type="entry name" value="Thioredoxin-like_sf"/>
</dbReference>
<feature type="transmembrane region" description="Helical" evidence="5">
    <location>
        <begin position="12"/>
        <end position="30"/>
    </location>
</feature>
<dbReference type="PROSITE" id="PS51352">
    <property type="entry name" value="THIOREDOXIN_2"/>
    <property type="match status" value="1"/>
</dbReference>
<evidence type="ECO:0000256" key="5">
    <source>
        <dbReference type="SAM" id="Phobius"/>
    </source>
</evidence>
<keyword evidence="5" id="KW-0472">Membrane</keyword>
<keyword evidence="4" id="KW-0676">Redox-active center</keyword>
<keyword evidence="3" id="KW-1015">Disulfide bond</keyword>
<evidence type="ECO:0000313" key="8">
    <source>
        <dbReference type="Proteomes" id="UP000032900"/>
    </source>
</evidence>
<dbReference type="SUPFAM" id="SSF52833">
    <property type="entry name" value="Thioredoxin-like"/>
    <property type="match status" value="1"/>
</dbReference>
<evidence type="ECO:0000256" key="3">
    <source>
        <dbReference type="ARBA" id="ARBA00023157"/>
    </source>
</evidence>
<evidence type="ECO:0000256" key="1">
    <source>
        <dbReference type="ARBA" id="ARBA00004196"/>
    </source>
</evidence>
<keyword evidence="2" id="KW-0201">Cytochrome c-type biogenesis</keyword>
<evidence type="ECO:0000256" key="2">
    <source>
        <dbReference type="ARBA" id="ARBA00022748"/>
    </source>
</evidence>
<accession>A0A0E9LRX6</accession>
<sequence length="323" mass="37560">MMKKTLKTFFKLFLGVLVIIATNILFLLLFEDVINIMNFQVLKWFPLLMCFIGFYLAGLINRNTRLILTPILLISIIIYIPLKLFYFPIFLIIILFSSLGILLSRREIVNRIKIPLLVILFGLFGFFLFSQPLIIKNKGYGTDTDNNLYNVTVLWDFTSNTPPSLPKEIFNDKNGNKVSLKDFGGKTLYVTFWATWCGPCLGVKPELEKLKKQYEDNEDVIFIDISLDSNVEVWKTYLSQNEYNGIQLITGNEAKTRSNYQFSGIPYHIIVDSKGNYKECHHPYFIDKELLNNQDKSTEYINTPYKVFKTFKVNGKETIIRVR</sequence>
<keyword evidence="8" id="KW-1185">Reference proteome</keyword>
<dbReference type="AlphaFoldDB" id="A0A0E9LRX6"/>
<dbReference type="Pfam" id="PF13905">
    <property type="entry name" value="Thioredoxin_8"/>
    <property type="match status" value="1"/>
</dbReference>
<dbReference type="OrthoDB" id="1095575at2"/>
<dbReference type="EMBL" id="BAZW01000128">
    <property type="protein sequence ID" value="GAO27881.1"/>
    <property type="molecule type" value="Genomic_DNA"/>
</dbReference>
<feature type="transmembrane region" description="Helical" evidence="5">
    <location>
        <begin position="116"/>
        <end position="135"/>
    </location>
</feature>
<feature type="transmembrane region" description="Helical" evidence="5">
    <location>
        <begin position="36"/>
        <end position="57"/>
    </location>
</feature>